<feature type="compositionally biased region" description="Polar residues" evidence="6">
    <location>
        <begin position="193"/>
        <end position="205"/>
    </location>
</feature>
<feature type="transmembrane region" description="Helical" evidence="7">
    <location>
        <begin position="290"/>
        <end position="313"/>
    </location>
</feature>
<dbReference type="EMBL" id="CP051680">
    <property type="protein sequence ID" value="QJD88278.1"/>
    <property type="molecule type" value="Genomic_DNA"/>
</dbReference>
<feature type="transmembrane region" description="Helical" evidence="7">
    <location>
        <begin position="407"/>
        <end position="428"/>
    </location>
</feature>
<protein>
    <submittedName>
        <fullName evidence="9">MFS transporter</fullName>
    </submittedName>
</protein>
<evidence type="ECO:0000313" key="10">
    <source>
        <dbReference type="Proteomes" id="UP000502248"/>
    </source>
</evidence>
<accession>A0A7Z2VRR0</accession>
<dbReference type="PROSITE" id="PS50850">
    <property type="entry name" value="MFS"/>
    <property type="match status" value="1"/>
</dbReference>
<keyword evidence="4 7" id="KW-1133">Transmembrane helix</keyword>
<feature type="domain" description="Major facilitator superfamily (MFS) profile" evidence="8">
    <location>
        <begin position="11"/>
        <end position="436"/>
    </location>
</feature>
<feature type="transmembrane region" description="Helical" evidence="7">
    <location>
        <begin position="320"/>
        <end position="339"/>
    </location>
</feature>
<dbReference type="Proteomes" id="UP000502248">
    <property type="component" value="Chromosome"/>
</dbReference>
<evidence type="ECO:0000256" key="2">
    <source>
        <dbReference type="ARBA" id="ARBA00022448"/>
    </source>
</evidence>
<name>A0A7Z2VRR0_9BACL</name>
<feature type="transmembrane region" description="Helical" evidence="7">
    <location>
        <begin position="251"/>
        <end position="270"/>
    </location>
</feature>
<evidence type="ECO:0000313" key="9">
    <source>
        <dbReference type="EMBL" id="QJD88278.1"/>
    </source>
</evidence>
<dbReference type="SUPFAM" id="SSF103473">
    <property type="entry name" value="MFS general substrate transporter"/>
    <property type="match status" value="1"/>
</dbReference>
<keyword evidence="2" id="KW-0813">Transport</keyword>
<comment type="subcellular location">
    <subcellularLocation>
        <location evidence="1">Cell membrane</location>
        <topology evidence="1">Multi-pass membrane protein</topology>
    </subcellularLocation>
</comment>
<dbReference type="Pfam" id="PF07690">
    <property type="entry name" value="MFS_1"/>
    <property type="match status" value="1"/>
</dbReference>
<keyword evidence="3 7" id="KW-0812">Transmembrane</keyword>
<dbReference type="Gene3D" id="1.20.1250.20">
    <property type="entry name" value="MFS general substrate transporter like domains"/>
    <property type="match status" value="2"/>
</dbReference>
<feature type="transmembrane region" description="Helical" evidence="7">
    <location>
        <begin position="135"/>
        <end position="154"/>
    </location>
</feature>
<feature type="transmembrane region" description="Helical" evidence="7">
    <location>
        <begin position="101"/>
        <end position="123"/>
    </location>
</feature>
<dbReference type="GO" id="GO:0022857">
    <property type="term" value="F:transmembrane transporter activity"/>
    <property type="evidence" value="ECO:0007669"/>
    <property type="project" value="InterPro"/>
</dbReference>
<proteinExistence type="predicted"/>
<feature type="transmembrane region" description="Helical" evidence="7">
    <location>
        <begin position="160"/>
        <end position="184"/>
    </location>
</feature>
<feature type="transmembrane region" description="Helical" evidence="7">
    <location>
        <begin position="12"/>
        <end position="33"/>
    </location>
</feature>
<feature type="transmembrane region" description="Helical" evidence="7">
    <location>
        <begin position="45"/>
        <end position="65"/>
    </location>
</feature>
<evidence type="ECO:0000256" key="7">
    <source>
        <dbReference type="SAM" id="Phobius"/>
    </source>
</evidence>
<feature type="region of interest" description="Disordered" evidence="6">
    <location>
        <begin position="192"/>
        <end position="234"/>
    </location>
</feature>
<dbReference type="GO" id="GO:0005886">
    <property type="term" value="C:plasma membrane"/>
    <property type="evidence" value="ECO:0007669"/>
    <property type="project" value="UniProtKB-SubCell"/>
</dbReference>
<dbReference type="InterPro" id="IPR020846">
    <property type="entry name" value="MFS_dom"/>
</dbReference>
<sequence length="441" mass="48365">MLKDKGYAWRILGYLWILGFVAAIGRFVISFYQQEITEALTVNRTFISMTWSFNIAIAAICSPIGGWLTDKYGPKKVMVMNAVFGVLSMLTVITVDNAFGFFIGLGLLSGLSGIGATTGYVLVTRWFSRHRAKALMILTSASSLGLAILTPVFVSNRDWLDWMTAFTVTFWIGIVSIPLTILIIKDRHEETNADSVGSTGNSRNSEGADWADDSDRMDSTNSSESTDRAEIATVTERPSSKWNLSIYKEMIGNRTVLFVIFALFTCGFSMGTVEMHLMAIHQHAHVEPVMFASSLSLLGLLELTGGLLFAFMLDRISRTLALSFLYLFRVIAFTALFLHFDLSPILFSVIFGASYLGAVPGGMLVAGEKLGERSIGLQVGTLLIFHQAGAVLGSLSGGFFFDLTNSYQWLIGLNLLFSAVSAIGYYMIHSSARRRVASLPI</sequence>
<feature type="transmembrane region" description="Helical" evidence="7">
    <location>
        <begin position="345"/>
        <end position="367"/>
    </location>
</feature>
<dbReference type="PANTHER" id="PTHR11360:SF284">
    <property type="entry name" value="EG:103B4.3 PROTEIN-RELATED"/>
    <property type="match status" value="1"/>
</dbReference>
<dbReference type="KEGG" id="cheb:HH215_21665"/>
<evidence type="ECO:0000256" key="5">
    <source>
        <dbReference type="ARBA" id="ARBA00023136"/>
    </source>
</evidence>
<dbReference type="InterPro" id="IPR036259">
    <property type="entry name" value="MFS_trans_sf"/>
</dbReference>
<keyword evidence="10" id="KW-1185">Reference proteome</keyword>
<organism evidence="9 10">
    <name type="scientific">Cohnella herbarum</name>
    <dbReference type="NCBI Taxonomy" id="2728023"/>
    <lineage>
        <taxon>Bacteria</taxon>
        <taxon>Bacillati</taxon>
        <taxon>Bacillota</taxon>
        <taxon>Bacilli</taxon>
        <taxon>Bacillales</taxon>
        <taxon>Paenibacillaceae</taxon>
        <taxon>Cohnella</taxon>
    </lineage>
</organism>
<reference evidence="9 10" key="1">
    <citation type="submission" date="2020-04" db="EMBL/GenBank/DDBJ databases">
        <title>Genome sequencing of novel species.</title>
        <authorList>
            <person name="Heo J."/>
            <person name="Kim S.-J."/>
            <person name="Kim J.-S."/>
            <person name="Hong S.-B."/>
            <person name="Kwon S.-W."/>
        </authorList>
    </citation>
    <scope>NUCLEOTIDE SEQUENCE [LARGE SCALE GENOMIC DNA]</scope>
    <source>
        <strain evidence="9 10">MFER-1</strain>
    </source>
</reference>
<evidence type="ECO:0000256" key="6">
    <source>
        <dbReference type="SAM" id="MobiDB-lite"/>
    </source>
</evidence>
<dbReference type="InterPro" id="IPR050327">
    <property type="entry name" value="Proton-linked_MCT"/>
</dbReference>
<feature type="transmembrane region" description="Helical" evidence="7">
    <location>
        <begin position="77"/>
        <end position="95"/>
    </location>
</feature>
<dbReference type="PANTHER" id="PTHR11360">
    <property type="entry name" value="MONOCARBOXYLATE TRANSPORTER"/>
    <property type="match status" value="1"/>
</dbReference>
<evidence type="ECO:0000256" key="4">
    <source>
        <dbReference type="ARBA" id="ARBA00022989"/>
    </source>
</evidence>
<feature type="transmembrane region" description="Helical" evidence="7">
    <location>
        <begin position="379"/>
        <end position="401"/>
    </location>
</feature>
<keyword evidence="5 7" id="KW-0472">Membrane</keyword>
<evidence type="ECO:0000256" key="3">
    <source>
        <dbReference type="ARBA" id="ARBA00022692"/>
    </source>
</evidence>
<dbReference type="AlphaFoldDB" id="A0A7Z2VRR0"/>
<evidence type="ECO:0000256" key="1">
    <source>
        <dbReference type="ARBA" id="ARBA00004651"/>
    </source>
</evidence>
<gene>
    <name evidence="9" type="ORF">HH215_21665</name>
</gene>
<dbReference type="InterPro" id="IPR011701">
    <property type="entry name" value="MFS"/>
</dbReference>
<evidence type="ECO:0000259" key="8">
    <source>
        <dbReference type="PROSITE" id="PS50850"/>
    </source>
</evidence>